<keyword evidence="2" id="KW-1185">Reference proteome</keyword>
<gene>
    <name evidence="1" type="ORF">QWZ14_05930</name>
</gene>
<sequence length="76" mass="8361">MTEAEARSVLEENVGVAVFERWMADRPWRKVAGGWLVVGALGEWSFRLNLVPGGIQVSAFSQSSKAPAVWTVLDRS</sequence>
<protein>
    <submittedName>
        <fullName evidence="1">Uncharacterized protein</fullName>
    </submittedName>
</protein>
<dbReference type="RefSeq" id="WP_290315710.1">
    <property type="nucleotide sequence ID" value="NZ_JAUFPN010000052.1"/>
</dbReference>
<accession>A0ABT8A2K8</accession>
<proteinExistence type="predicted"/>
<organism evidence="1 2">
    <name type="scientific">Paeniroseomonas aquatica</name>
    <dbReference type="NCBI Taxonomy" id="373043"/>
    <lineage>
        <taxon>Bacteria</taxon>
        <taxon>Pseudomonadati</taxon>
        <taxon>Pseudomonadota</taxon>
        <taxon>Alphaproteobacteria</taxon>
        <taxon>Acetobacterales</taxon>
        <taxon>Acetobacteraceae</taxon>
        <taxon>Paeniroseomonas</taxon>
    </lineage>
</organism>
<comment type="caution">
    <text evidence="1">The sequence shown here is derived from an EMBL/GenBank/DDBJ whole genome shotgun (WGS) entry which is preliminary data.</text>
</comment>
<dbReference type="Proteomes" id="UP001529369">
    <property type="component" value="Unassembled WGS sequence"/>
</dbReference>
<evidence type="ECO:0000313" key="2">
    <source>
        <dbReference type="Proteomes" id="UP001529369"/>
    </source>
</evidence>
<name>A0ABT8A2K8_9PROT</name>
<evidence type="ECO:0000313" key="1">
    <source>
        <dbReference type="EMBL" id="MDN3563916.1"/>
    </source>
</evidence>
<dbReference type="EMBL" id="JAUFPN010000052">
    <property type="protein sequence ID" value="MDN3563916.1"/>
    <property type="molecule type" value="Genomic_DNA"/>
</dbReference>
<reference evidence="2" key="1">
    <citation type="journal article" date="2019" name="Int. J. Syst. Evol. Microbiol.">
        <title>The Global Catalogue of Microorganisms (GCM) 10K type strain sequencing project: providing services to taxonomists for standard genome sequencing and annotation.</title>
        <authorList>
            <consortium name="The Broad Institute Genomics Platform"/>
            <consortium name="The Broad Institute Genome Sequencing Center for Infectious Disease"/>
            <person name="Wu L."/>
            <person name="Ma J."/>
        </authorList>
    </citation>
    <scope>NUCLEOTIDE SEQUENCE [LARGE SCALE GENOMIC DNA]</scope>
    <source>
        <strain evidence="2">CECT 7131</strain>
    </source>
</reference>